<evidence type="ECO:0000259" key="6">
    <source>
        <dbReference type="PROSITE" id="PS50977"/>
    </source>
</evidence>
<evidence type="ECO:0000313" key="8">
    <source>
        <dbReference type="Proteomes" id="UP000309174"/>
    </source>
</evidence>
<dbReference type="PRINTS" id="PR00455">
    <property type="entry name" value="HTHTETR"/>
</dbReference>
<accession>A0A5C4J6A8</accession>
<keyword evidence="1" id="KW-0805">Transcription regulation</keyword>
<dbReference type="SUPFAM" id="SSF48498">
    <property type="entry name" value="Tetracyclin repressor-like, C-terminal domain"/>
    <property type="match status" value="1"/>
</dbReference>
<dbReference type="InterPro" id="IPR009057">
    <property type="entry name" value="Homeodomain-like_sf"/>
</dbReference>
<dbReference type="Gene3D" id="1.10.357.10">
    <property type="entry name" value="Tetracycline Repressor, domain 2"/>
    <property type="match status" value="1"/>
</dbReference>
<protein>
    <submittedName>
        <fullName evidence="7">TetR/AcrR family transcriptional regulator</fullName>
    </submittedName>
</protein>
<feature type="region of interest" description="Disordered" evidence="5">
    <location>
        <begin position="21"/>
        <end position="61"/>
    </location>
</feature>
<dbReference type="SUPFAM" id="SSF46689">
    <property type="entry name" value="Homeodomain-like"/>
    <property type="match status" value="1"/>
</dbReference>
<gene>
    <name evidence="7" type="ORF">ETD83_25690</name>
</gene>
<evidence type="ECO:0000256" key="4">
    <source>
        <dbReference type="PROSITE-ProRule" id="PRU00335"/>
    </source>
</evidence>
<dbReference type="InterPro" id="IPR036271">
    <property type="entry name" value="Tet_transcr_reg_TetR-rel_C_sf"/>
</dbReference>
<comment type="caution">
    <text evidence="7">The sequence shown here is derived from an EMBL/GenBank/DDBJ whole genome shotgun (WGS) entry which is preliminary data.</text>
</comment>
<dbReference type="OrthoDB" id="9795011at2"/>
<evidence type="ECO:0000313" key="7">
    <source>
        <dbReference type="EMBL" id="TMQ93313.1"/>
    </source>
</evidence>
<dbReference type="PROSITE" id="PS50977">
    <property type="entry name" value="HTH_TETR_2"/>
    <property type="match status" value="1"/>
</dbReference>
<evidence type="ECO:0000256" key="3">
    <source>
        <dbReference type="ARBA" id="ARBA00023163"/>
    </source>
</evidence>
<dbReference type="Pfam" id="PF21597">
    <property type="entry name" value="TetR_C_43"/>
    <property type="match status" value="1"/>
</dbReference>
<keyword evidence="8" id="KW-1185">Reference proteome</keyword>
<proteinExistence type="predicted"/>
<dbReference type="EMBL" id="VCKW01000148">
    <property type="protein sequence ID" value="TMQ93313.1"/>
    <property type="molecule type" value="Genomic_DNA"/>
</dbReference>
<dbReference type="AlphaFoldDB" id="A0A5C4J6A8"/>
<dbReference type="Proteomes" id="UP000309174">
    <property type="component" value="Unassembled WGS sequence"/>
</dbReference>
<evidence type="ECO:0000256" key="2">
    <source>
        <dbReference type="ARBA" id="ARBA00023125"/>
    </source>
</evidence>
<dbReference type="GO" id="GO:0003700">
    <property type="term" value="F:DNA-binding transcription factor activity"/>
    <property type="evidence" value="ECO:0007669"/>
    <property type="project" value="TreeGrafter"/>
</dbReference>
<evidence type="ECO:0000256" key="5">
    <source>
        <dbReference type="SAM" id="MobiDB-lite"/>
    </source>
</evidence>
<dbReference type="GO" id="GO:0000976">
    <property type="term" value="F:transcription cis-regulatory region binding"/>
    <property type="evidence" value="ECO:0007669"/>
    <property type="project" value="TreeGrafter"/>
</dbReference>
<name>A0A5C4J6A8_9ACTN</name>
<organism evidence="7 8">
    <name type="scientific">Actinomadura soli</name>
    <dbReference type="NCBI Taxonomy" id="2508997"/>
    <lineage>
        <taxon>Bacteria</taxon>
        <taxon>Bacillati</taxon>
        <taxon>Actinomycetota</taxon>
        <taxon>Actinomycetes</taxon>
        <taxon>Streptosporangiales</taxon>
        <taxon>Thermomonosporaceae</taxon>
        <taxon>Actinomadura</taxon>
    </lineage>
</organism>
<dbReference type="InterPro" id="IPR001647">
    <property type="entry name" value="HTH_TetR"/>
</dbReference>
<reference evidence="7 8" key="1">
    <citation type="submission" date="2019-05" db="EMBL/GenBank/DDBJ databases">
        <title>Draft genome sequence of Actinomadura sp. 14C53.</title>
        <authorList>
            <person name="Saricaoglu S."/>
            <person name="Isik K."/>
        </authorList>
    </citation>
    <scope>NUCLEOTIDE SEQUENCE [LARGE SCALE GENOMIC DNA]</scope>
    <source>
        <strain evidence="7 8">14C53</strain>
    </source>
</reference>
<keyword evidence="2 4" id="KW-0238">DNA-binding</keyword>
<dbReference type="InterPro" id="IPR050109">
    <property type="entry name" value="HTH-type_TetR-like_transc_reg"/>
</dbReference>
<dbReference type="InterPro" id="IPR049445">
    <property type="entry name" value="TetR_SbtR-like_C"/>
</dbReference>
<dbReference type="PANTHER" id="PTHR30055:SF234">
    <property type="entry name" value="HTH-TYPE TRANSCRIPTIONAL REGULATOR BETI"/>
    <property type="match status" value="1"/>
</dbReference>
<dbReference type="PANTHER" id="PTHR30055">
    <property type="entry name" value="HTH-TYPE TRANSCRIPTIONAL REGULATOR RUTR"/>
    <property type="match status" value="1"/>
</dbReference>
<sequence length="264" mass="28970">MDIVLHPSRWGRLSGTFRPFQRAAARADSPPPRATVDRERRRRPMSEGGGTRRRPRRDAEANRERLLAAAVTVMLREGRDAPLAAIAAEAGVGIGTLYRRYADRQALLHALEHRAYDLLVGILDEIGELRCTGLAAIGEYLSRCFAAGDQLVLPLHGAPPLMTPEAVRARQTIDHRLEELLDRGRTDGTIRADVNATDVIVFAALITQPLSYGPGWPRLARRQITLFLNSLAGDGPLDVPGPQIKQGDIEAAFAKNSAAARRRK</sequence>
<feature type="DNA-binding region" description="H-T-H motif" evidence="4">
    <location>
        <begin position="82"/>
        <end position="101"/>
    </location>
</feature>
<keyword evidence="3" id="KW-0804">Transcription</keyword>
<dbReference type="Pfam" id="PF00440">
    <property type="entry name" value="TetR_N"/>
    <property type="match status" value="1"/>
</dbReference>
<feature type="domain" description="HTH tetR-type" evidence="6">
    <location>
        <begin position="60"/>
        <end position="119"/>
    </location>
</feature>
<evidence type="ECO:0000256" key="1">
    <source>
        <dbReference type="ARBA" id="ARBA00023015"/>
    </source>
</evidence>